<comment type="cofactor">
    <cofactor evidence="1 3">
        <name>a divalent metal cation</name>
        <dbReference type="ChEBI" id="CHEBI:60240"/>
    </cofactor>
</comment>
<reference evidence="4 5" key="1">
    <citation type="submission" date="2023-03" db="EMBL/GenBank/DDBJ databases">
        <title>Bacillus Genome Sequencing.</title>
        <authorList>
            <person name="Dunlap C."/>
        </authorList>
    </citation>
    <scope>NUCLEOTIDE SEQUENCE [LARGE SCALE GENOMIC DNA]</scope>
    <source>
        <strain evidence="4 5">NRS-1717</strain>
    </source>
</reference>
<evidence type="ECO:0000313" key="4">
    <source>
        <dbReference type="EMBL" id="MED4401089.1"/>
    </source>
</evidence>
<organism evidence="4 5">
    <name type="scientific">Metabacillus fastidiosus</name>
    <dbReference type="NCBI Taxonomy" id="1458"/>
    <lineage>
        <taxon>Bacteria</taxon>
        <taxon>Bacillati</taxon>
        <taxon>Bacillota</taxon>
        <taxon>Bacilli</taxon>
        <taxon>Bacillales</taxon>
        <taxon>Bacillaceae</taxon>
        <taxon>Metabacillus</taxon>
    </lineage>
</organism>
<dbReference type="EMBL" id="JARTFS010000005">
    <property type="protein sequence ID" value="MED4401089.1"/>
    <property type="molecule type" value="Genomic_DNA"/>
</dbReference>
<comment type="caution">
    <text evidence="3">Lacks conserved residue(s) required for the propagation of feature annotation.</text>
</comment>
<gene>
    <name evidence="4" type="ORF">P9271_07045</name>
</gene>
<comment type="caution">
    <text evidence="4">The sequence shown here is derived from an EMBL/GenBank/DDBJ whole genome shotgun (WGS) entry which is preliminary data.</text>
</comment>
<evidence type="ECO:0000256" key="2">
    <source>
        <dbReference type="ARBA" id="ARBA00022801"/>
    </source>
</evidence>
<protein>
    <recommendedName>
        <fullName evidence="3">dTTP/UTP pyrophosphatase</fullName>
        <shortName evidence="3">dTTPase/UTPase</shortName>
        <ecNumber evidence="3">3.6.1.9</ecNumber>
    </recommendedName>
    <alternativeName>
        <fullName evidence="3">Nucleoside triphosphate pyrophosphatase</fullName>
    </alternativeName>
    <alternativeName>
        <fullName evidence="3">Nucleotide pyrophosphatase</fullName>
        <shortName evidence="3">Nucleotide PPase</shortName>
    </alternativeName>
</protein>
<dbReference type="HAMAP" id="MF_00528">
    <property type="entry name" value="Maf"/>
    <property type="match status" value="1"/>
</dbReference>
<dbReference type="PANTHER" id="PTHR43213">
    <property type="entry name" value="BIFUNCTIONAL DTTP/UTP PYROPHOSPHATASE/METHYLTRANSFERASE PROTEIN-RELATED"/>
    <property type="match status" value="1"/>
</dbReference>
<comment type="catalytic activity">
    <reaction evidence="3">
        <text>dTTP + H2O = dTMP + diphosphate + H(+)</text>
        <dbReference type="Rhea" id="RHEA:28534"/>
        <dbReference type="ChEBI" id="CHEBI:15377"/>
        <dbReference type="ChEBI" id="CHEBI:15378"/>
        <dbReference type="ChEBI" id="CHEBI:33019"/>
        <dbReference type="ChEBI" id="CHEBI:37568"/>
        <dbReference type="ChEBI" id="CHEBI:63528"/>
        <dbReference type="EC" id="3.6.1.9"/>
    </reaction>
</comment>
<comment type="catalytic activity">
    <reaction evidence="3">
        <text>UTP + H2O = UMP + diphosphate + H(+)</text>
        <dbReference type="Rhea" id="RHEA:29395"/>
        <dbReference type="ChEBI" id="CHEBI:15377"/>
        <dbReference type="ChEBI" id="CHEBI:15378"/>
        <dbReference type="ChEBI" id="CHEBI:33019"/>
        <dbReference type="ChEBI" id="CHEBI:46398"/>
        <dbReference type="ChEBI" id="CHEBI:57865"/>
        <dbReference type="EC" id="3.6.1.9"/>
    </reaction>
</comment>
<feature type="site" description="Important for substrate specificity" evidence="3">
    <location>
        <position position="153"/>
    </location>
</feature>
<evidence type="ECO:0000256" key="1">
    <source>
        <dbReference type="ARBA" id="ARBA00001968"/>
    </source>
</evidence>
<feature type="site" description="Important for substrate specificity" evidence="3">
    <location>
        <position position="13"/>
    </location>
</feature>
<keyword evidence="2 3" id="KW-0378">Hydrolase</keyword>
<dbReference type="InterPro" id="IPR003697">
    <property type="entry name" value="Maf-like"/>
</dbReference>
<comment type="subcellular location">
    <subcellularLocation>
        <location evidence="3">Cytoplasm</location>
    </subcellularLocation>
</comment>
<dbReference type="EC" id="3.6.1.9" evidence="3"/>
<accession>A0ABU6NVC1</accession>
<evidence type="ECO:0000313" key="5">
    <source>
        <dbReference type="Proteomes" id="UP001342826"/>
    </source>
</evidence>
<dbReference type="Pfam" id="PF02545">
    <property type="entry name" value="Maf"/>
    <property type="match status" value="1"/>
</dbReference>
<dbReference type="PIRSF" id="PIRSF006305">
    <property type="entry name" value="Maf"/>
    <property type="match status" value="1"/>
</dbReference>
<dbReference type="CDD" id="cd00555">
    <property type="entry name" value="Maf"/>
    <property type="match status" value="1"/>
</dbReference>
<feature type="site" description="Important for substrate specificity" evidence="3">
    <location>
        <position position="71"/>
    </location>
</feature>
<dbReference type="Gene3D" id="3.90.950.10">
    <property type="match status" value="1"/>
</dbReference>
<keyword evidence="5" id="KW-1185">Reference proteome</keyword>
<dbReference type="PANTHER" id="PTHR43213:SF5">
    <property type="entry name" value="BIFUNCTIONAL DTTP_UTP PYROPHOSPHATASE_METHYLTRANSFERASE PROTEIN-RELATED"/>
    <property type="match status" value="1"/>
</dbReference>
<keyword evidence="3" id="KW-0546">Nucleotide metabolism</keyword>
<dbReference type="RefSeq" id="WP_328015040.1">
    <property type="nucleotide sequence ID" value="NZ_JARTFS010000005.1"/>
</dbReference>
<dbReference type="InterPro" id="IPR029001">
    <property type="entry name" value="ITPase-like_fam"/>
</dbReference>
<name>A0ABU6NVC1_9BACI</name>
<dbReference type="Proteomes" id="UP001342826">
    <property type="component" value="Unassembled WGS sequence"/>
</dbReference>
<dbReference type="GO" id="GO:0016787">
    <property type="term" value="F:hydrolase activity"/>
    <property type="evidence" value="ECO:0007669"/>
    <property type="project" value="UniProtKB-KW"/>
</dbReference>
<sequence length="194" mass="21611">MKERLILASGSPRRRELLENLRIPFSVVVSEIEEIIDPNLSPAETVMSLALQKAEAVAESYRDVYIMGADTVVVLDGQILGKPKDEADAIDMLKKLSGRAHDVFTGVALVHGTENHLFYERTKVTFWDLSEQEIYQYAGTKEPLDKAGAYGIQGFGSLLVKEIHGDYFSVVGLPVARTVRELRTFGLLDKREEA</sequence>
<comment type="similarity">
    <text evidence="3">Belongs to the Maf family. YhdE subfamily.</text>
</comment>
<comment type="function">
    <text evidence="3">Nucleoside triphosphate pyrophosphatase that hydrolyzes dTTP and UTP. May have a dual role in cell division arrest and in preventing the incorporation of modified nucleotides into cellular nucleic acids.</text>
</comment>
<evidence type="ECO:0000256" key="3">
    <source>
        <dbReference type="HAMAP-Rule" id="MF_00528"/>
    </source>
</evidence>
<dbReference type="NCBIfam" id="TIGR00172">
    <property type="entry name" value="maf"/>
    <property type="match status" value="1"/>
</dbReference>
<proteinExistence type="inferred from homology"/>
<dbReference type="SUPFAM" id="SSF52972">
    <property type="entry name" value="ITPase-like"/>
    <property type="match status" value="1"/>
</dbReference>
<keyword evidence="3" id="KW-0963">Cytoplasm</keyword>
<feature type="active site" description="Proton acceptor" evidence="3">
    <location>
        <position position="70"/>
    </location>
</feature>